<proteinExistence type="predicted"/>
<comment type="caution">
    <text evidence="1">The sequence shown here is derived from an EMBL/GenBank/DDBJ whole genome shotgun (WGS) entry which is preliminary data.</text>
</comment>
<accession>A0A9W7C4W4</accession>
<dbReference type="AlphaFoldDB" id="A0A9W7C4W4"/>
<keyword evidence="2" id="KW-1185">Reference proteome</keyword>
<evidence type="ECO:0000313" key="1">
    <source>
        <dbReference type="EMBL" id="GMH99720.1"/>
    </source>
</evidence>
<gene>
    <name evidence="1" type="ORF">TrVE_jg3904</name>
</gene>
<name>A0A9W7C4W4_9STRA</name>
<sequence>MEGLGGKRVQIVVTKCDLVKRSYLARLIPKIEADVKEWNREWVLEKTAAVSCKPGVGWGRVEGGGGVRWLQGSLSGLRRRRDERYNKS</sequence>
<dbReference type="Proteomes" id="UP001165160">
    <property type="component" value="Unassembled WGS sequence"/>
</dbReference>
<protein>
    <submittedName>
        <fullName evidence="1">Uncharacterized protein</fullName>
    </submittedName>
</protein>
<reference evidence="2" key="1">
    <citation type="journal article" date="2023" name="Commun. Biol.">
        <title>Genome analysis of Parmales, the sister group of diatoms, reveals the evolutionary specialization of diatoms from phago-mixotrophs to photoautotrophs.</title>
        <authorList>
            <person name="Ban H."/>
            <person name="Sato S."/>
            <person name="Yoshikawa S."/>
            <person name="Yamada K."/>
            <person name="Nakamura Y."/>
            <person name="Ichinomiya M."/>
            <person name="Sato N."/>
            <person name="Blanc-Mathieu R."/>
            <person name="Endo H."/>
            <person name="Kuwata A."/>
            <person name="Ogata H."/>
        </authorList>
    </citation>
    <scope>NUCLEOTIDE SEQUENCE [LARGE SCALE GENOMIC DNA]</scope>
    <source>
        <strain evidence="2">NIES 3699</strain>
    </source>
</reference>
<dbReference type="EMBL" id="BRXX01000238">
    <property type="protein sequence ID" value="GMH99720.1"/>
    <property type="molecule type" value="Genomic_DNA"/>
</dbReference>
<organism evidence="1 2">
    <name type="scientific">Triparma verrucosa</name>
    <dbReference type="NCBI Taxonomy" id="1606542"/>
    <lineage>
        <taxon>Eukaryota</taxon>
        <taxon>Sar</taxon>
        <taxon>Stramenopiles</taxon>
        <taxon>Ochrophyta</taxon>
        <taxon>Bolidophyceae</taxon>
        <taxon>Parmales</taxon>
        <taxon>Triparmaceae</taxon>
        <taxon>Triparma</taxon>
    </lineage>
</organism>
<evidence type="ECO:0000313" key="2">
    <source>
        <dbReference type="Proteomes" id="UP001165160"/>
    </source>
</evidence>